<organism evidence="3 4">
    <name type="scientific">Ganoderma sinense ZZ0214-1</name>
    <dbReference type="NCBI Taxonomy" id="1077348"/>
    <lineage>
        <taxon>Eukaryota</taxon>
        <taxon>Fungi</taxon>
        <taxon>Dikarya</taxon>
        <taxon>Basidiomycota</taxon>
        <taxon>Agaricomycotina</taxon>
        <taxon>Agaricomycetes</taxon>
        <taxon>Polyporales</taxon>
        <taxon>Polyporaceae</taxon>
        <taxon>Ganoderma</taxon>
    </lineage>
</organism>
<feature type="compositionally biased region" description="Basic and acidic residues" evidence="1">
    <location>
        <begin position="215"/>
        <end position="227"/>
    </location>
</feature>
<reference evidence="3 4" key="1">
    <citation type="journal article" date="2015" name="Sci. Rep.">
        <title>Chromosome-level genome map provides insights into diverse defense mechanisms in the medicinal fungus Ganoderma sinense.</title>
        <authorList>
            <person name="Zhu Y."/>
            <person name="Xu J."/>
            <person name="Sun C."/>
            <person name="Zhou S."/>
            <person name="Xu H."/>
            <person name="Nelson D.R."/>
            <person name="Qian J."/>
            <person name="Song J."/>
            <person name="Luo H."/>
            <person name="Xiang L."/>
            <person name="Li Y."/>
            <person name="Xu Z."/>
            <person name="Ji A."/>
            <person name="Wang L."/>
            <person name="Lu S."/>
            <person name="Hayward A."/>
            <person name="Sun W."/>
            <person name="Li X."/>
            <person name="Schwartz D.C."/>
            <person name="Wang Y."/>
            <person name="Chen S."/>
        </authorList>
    </citation>
    <scope>NUCLEOTIDE SEQUENCE [LARGE SCALE GENOMIC DNA]</scope>
    <source>
        <strain evidence="3 4">ZZ0214-1</strain>
    </source>
</reference>
<comment type="caution">
    <text evidence="3">The sequence shown here is derived from an EMBL/GenBank/DDBJ whole genome shotgun (WGS) entry which is preliminary data.</text>
</comment>
<evidence type="ECO:0000313" key="4">
    <source>
        <dbReference type="Proteomes" id="UP000230002"/>
    </source>
</evidence>
<evidence type="ECO:0000259" key="2">
    <source>
        <dbReference type="Pfam" id="PF17667"/>
    </source>
</evidence>
<evidence type="ECO:0000313" key="3">
    <source>
        <dbReference type="EMBL" id="PIL28116.1"/>
    </source>
</evidence>
<sequence length="289" mass="31845">MFHGTSAQPNLNSPGTEVLTRLRLLIGEEDVDGDLAVRERMGTHHFMALTPLLLPPWHAKDFVHTTSHDLESFYWVLAWAILRHTNHAHPSGDDAFLAVFPDTDEPYEAFSAKLLWLKFGVKQLAIPNNQPLTDLVLKLSAVVCKHYAEDTLEYDMVLQYFADALAPDQKWPKDDKALARRSLPAFRSTSPAVSTISMTGSMARSPSHGRGLKRKLSDEPLPPRDDIEGPVYYDDDADPVAVPNDDTLPAARAVLLASTRQANQGQVADVCVAQAAPAHPSKRPVLLCA</sequence>
<dbReference type="AlphaFoldDB" id="A0A2G8S2W8"/>
<name>A0A2G8S2W8_9APHY</name>
<evidence type="ECO:0000256" key="1">
    <source>
        <dbReference type="SAM" id="MobiDB-lite"/>
    </source>
</evidence>
<feature type="domain" description="Fungal-type protein kinase" evidence="2">
    <location>
        <begin position="32"/>
        <end position="80"/>
    </location>
</feature>
<dbReference type="InterPro" id="IPR040976">
    <property type="entry name" value="Pkinase_fungal"/>
</dbReference>
<dbReference type="OrthoDB" id="3270165at2759"/>
<keyword evidence="4" id="KW-1185">Reference proteome</keyword>
<dbReference type="EMBL" id="AYKW01000028">
    <property type="protein sequence ID" value="PIL28116.1"/>
    <property type="molecule type" value="Genomic_DNA"/>
</dbReference>
<dbReference type="Proteomes" id="UP000230002">
    <property type="component" value="Unassembled WGS sequence"/>
</dbReference>
<accession>A0A2G8S2W8</accession>
<proteinExistence type="predicted"/>
<protein>
    <recommendedName>
        <fullName evidence="2">Fungal-type protein kinase domain-containing protein</fullName>
    </recommendedName>
</protein>
<gene>
    <name evidence="3" type="ORF">GSI_09767</name>
</gene>
<feature type="region of interest" description="Disordered" evidence="1">
    <location>
        <begin position="197"/>
        <end position="245"/>
    </location>
</feature>
<dbReference type="Pfam" id="PF17667">
    <property type="entry name" value="Pkinase_fungal"/>
    <property type="match status" value="1"/>
</dbReference>